<sequence>MSEMSIHSSRLNIAVAVLSSNDRRLSAGLTVASA</sequence>
<accession>A0A383ADR9</accession>
<dbReference type="AlphaFoldDB" id="A0A383ADR9"/>
<protein>
    <submittedName>
        <fullName evidence="1">Uncharacterized protein</fullName>
    </submittedName>
</protein>
<gene>
    <name evidence="1" type="ORF">METZ01_LOCUS458880</name>
</gene>
<evidence type="ECO:0000313" key="1">
    <source>
        <dbReference type="EMBL" id="SVE06026.1"/>
    </source>
</evidence>
<proteinExistence type="predicted"/>
<organism evidence="1">
    <name type="scientific">marine metagenome</name>
    <dbReference type="NCBI Taxonomy" id="408172"/>
    <lineage>
        <taxon>unclassified sequences</taxon>
        <taxon>metagenomes</taxon>
        <taxon>ecological metagenomes</taxon>
    </lineage>
</organism>
<dbReference type="EMBL" id="UINC01191396">
    <property type="protein sequence ID" value="SVE06026.1"/>
    <property type="molecule type" value="Genomic_DNA"/>
</dbReference>
<reference evidence="1" key="1">
    <citation type="submission" date="2018-05" db="EMBL/GenBank/DDBJ databases">
        <authorList>
            <person name="Lanie J.A."/>
            <person name="Ng W.-L."/>
            <person name="Kazmierczak K.M."/>
            <person name="Andrzejewski T.M."/>
            <person name="Davidsen T.M."/>
            <person name="Wayne K.J."/>
            <person name="Tettelin H."/>
            <person name="Glass J.I."/>
            <person name="Rusch D."/>
            <person name="Podicherti R."/>
            <person name="Tsui H.-C.T."/>
            <person name="Winkler M.E."/>
        </authorList>
    </citation>
    <scope>NUCLEOTIDE SEQUENCE</scope>
</reference>
<feature type="non-terminal residue" evidence="1">
    <location>
        <position position="34"/>
    </location>
</feature>
<name>A0A383ADR9_9ZZZZ</name>